<evidence type="ECO:0000313" key="4">
    <source>
        <dbReference type="Proteomes" id="UP000248349"/>
    </source>
</evidence>
<dbReference type="EMBL" id="KZ821218">
    <property type="protein sequence ID" value="PYH49729.1"/>
    <property type="molecule type" value="Genomic_DNA"/>
</dbReference>
<evidence type="ECO:0000313" key="3">
    <source>
        <dbReference type="EMBL" id="PYH49729.1"/>
    </source>
</evidence>
<dbReference type="GeneID" id="37080657"/>
<proteinExistence type="predicted"/>
<organism evidence="3 4">
    <name type="scientific">Aspergillus saccharolyticus JOP 1030-1</name>
    <dbReference type="NCBI Taxonomy" id="1450539"/>
    <lineage>
        <taxon>Eukaryota</taxon>
        <taxon>Fungi</taxon>
        <taxon>Dikarya</taxon>
        <taxon>Ascomycota</taxon>
        <taxon>Pezizomycotina</taxon>
        <taxon>Eurotiomycetes</taxon>
        <taxon>Eurotiomycetidae</taxon>
        <taxon>Eurotiales</taxon>
        <taxon>Aspergillaceae</taxon>
        <taxon>Aspergillus</taxon>
        <taxon>Aspergillus subgen. Circumdati</taxon>
    </lineage>
</organism>
<sequence length="307" mass="32842">MIPQPQPQPQSPPQQLRPTSYIVPSHLEEYNIPLSAWAAARPQFHNIVASALIFSTAAPEEDDVSLAVAVEAAVPGRLTPRNVSPSASTSTFTTTTTSPTTPPSTTTPINPGEPPQTPPSTTSTPSTTNNSPTSTPATTPSSTPTSEETETPLQTLLLQRTATDSHPLHWETPGGLLDPTLDATVLAGIARQVREETGFHVSRFVDLVAVDEWTKMKRGMLLQEMKLTFAVEVREAAVEGWEEMVRVRGNVYRGFAWVREGEVRRFVSGGKKSKRGAGGGSGRLGTGFVGGSGRDVVMGFEALRGLC</sequence>
<protein>
    <recommendedName>
        <fullName evidence="2">Nudix hydrolase domain-containing protein</fullName>
    </recommendedName>
</protein>
<dbReference type="RefSeq" id="XP_025435711.1">
    <property type="nucleotide sequence ID" value="XM_025579428.1"/>
</dbReference>
<feature type="region of interest" description="Disordered" evidence="1">
    <location>
        <begin position="78"/>
        <end position="152"/>
    </location>
</feature>
<dbReference type="InterPro" id="IPR000086">
    <property type="entry name" value="NUDIX_hydrolase_dom"/>
</dbReference>
<evidence type="ECO:0000259" key="2">
    <source>
        <dbReference type="Pfam" id="PF00293"/>
    </source>
</evidence>
<dbReference type="SUPFAM" id="SSF55811">
    <property type="entry name" value="Nudix"/>
    <property type="match status" value="1"/>
</dbReference>
<dbReference type="CDD" id="cd02883">
    <property type="entry name" value="NUDIX_Hydrolase"/>
    <property type="match status" value="1"/>
</dbReference>
<gene>
    <name evidence="3" type="ORF">BP01DRAFT_419863</name>
</gene>
<dbReference type="InterPro" id="IPR015797">
    <property type="entry name" value="NUDIX_hydrolase-like_dom_sf"/>
</dbReference>
<dbReference type="Proteomes" id="UP000248349">
    <property type="component" value="Unassembled WGS sequence"/>
</dbReference>
<dbReference type="Pfam" id="PF00293">
    <property type="entry name" value="NUDIX"/>
    <property type="match status" value="1"/>
</dbReference>
<reference evidence="3 4" key="1">
    <citation type="submission" date="2016-12" db="EMBL/GenBank/DDBJ databases">
        <title>The genomes of Aspergillus section Nigri reveals drivers in fungal speciation.</title>
        <authorList>
            <consortium name="DOE Joint Genome Institute"/>
            <person name="Vesth T.C."/>
            <person name="Nybo J."/>
            <person name="Theobald S."/>
            <person name="Brandl J."/>
            <person name="Frisvad J.C."/>
            <person name="Nielsen K.F."/>
            <person name="Lyhne E.K."/>
            <person name="Kogle M.E."/>
            <person name="Kuo A."/>
            <person name="Riley R."/>
            <person name="Clum A."/>
            <person name="Nolan M."/>
            <person name="Lipzen A."/>
            <person name="Salamov A."/>
            <person name="Henrissat B."/>
            <person name="Wiebenga A."/>
            <person name="De Vries R.P."/>
            <person name="Grigoriev I.V."/>
            <person name="Mortensen U.H."/>
            <person name="Andersen M.R."/>
            <person name="Baker S.E."/>
        </authorList>
    </citation>
    <scope>NUCLEOTIDE SEQUENCE [LARGE SCALE GENOMIC DNA]</scope>
    <source>
        <strain evidence="3 4">JOP 1030-1</strain>
    </source>
</reference>
<feature type="compositionally biased region" description="Low complexity" evidence="1">
    <location>
        <begin position="84"/>
        <end position="108"/>
    </location>
</feature>
<feature type="compositionally biased region" description="Low complexity" evidence="1">
    <location>
        <begin position="119"/>
        <end position="152"/>
    </location>
</feature>
<accession>A0A318ZQ52</accession>
<keyword evidence="4" id="KW-1185">Reference proteome</keyword>
<name>A0A318ZQ52_9EURO</name>
<evidence type="ECO:0000256" key="1">
    <source>
        <dbReference type="SAM" id="MobiDB-lite"/>
    </source>
</evidence>
<dbReference type="AlphaFoldDB" id="A0A318ZQ52"/>
<dbReference type="OrthoDB" id="276276at2759"/>
<dbReference type="Gene3D" id="3.90.79.10">
    <property type="entry name" value="Nucleoside Triphosphate Pyrophosphohydrolase"/>
    <property type="match status" value="1"/>
</dbReference>
<dbReference type="STRING" id="1450539.A0A318ZQ52"/>
<feature type="domain" description="Nudix hydrolase" evidence="2">
    <location>
        <begin position="156"/>
        <end position="236"/>
    </location>
</feature>